<comment type="domain">
    <text evidence="9">The HXXXXD motif is essential for acyltransferase activity and may constitute the binding site for the phosphate moiety of the glycerol-3-phosphate.</text>
</comment>
<evidence type="ECO:0000313" key="12">
    <source>
        <dbReference type="EMBL" id="EPR38780.1"/>
    </source>
</evidence>
<evidence type="ECO:0000256" key="10">
    <source>
        <dbReference type="SAM" id="Phobius"/>
    </source>
</evidence>
<dbReference type="PANTHER" id="PTHR10434">
    <property type="entry name" value="1-ACYL-SN-GLYCEROL-3-PHOSPHATE ACYLTRANSFERASE"/>
    <property type="match status" value="1"/>
</dbReference>
<dbReference type="UniPathway" id="UPA00557">
    <property type="reaction ID" value="UER00613"/>
</dbReference>
<gene>
    <name evidence="12" type="ORF">dsmv_0190</name>
</gene>
<dbReference type="PANTHER" id="PTHR10434:SF66">
    <property type="entry name" value="PHOSPHOLIPID_GLYCEROL ACYLTRANSFERASE DOMAIN-CONTAINING PROTEIN"/>
    <property type="match status" value="1"/>
</dbReference>
<evidence type="ECO:0000256" key="6">
    <source>
        <dbReference type="ARBA" id="ARBA00016139"/>
    </source>
</evidence>
<comment type="caution">
    <text evidence="12">The sequence shown here is derived from an EMBL/GenBank/DDBJ whole genome shotgun (WGS) entry which is preliminary data.</text>
</comment>
<evidence type="ECO:0000256" key="9">
    <source>
        <dbReference type="RuleBase" id="RU361267"/>
    </source>
</evidence>
<reference evidence="12 13" key="1">
    <citation type="journal article" date="2013" name="Genome Announc.">
        <title>Draft genome sequences for three mercury-methylating, sulfate-reducing bacteria.</title>
        <authorList>
            <person name="Brown S.D."/>
            <person name="Hurt R.A.Jr."/>
            <person name="Gilmour C.C."/>
            <person name="Elias D.A."/>
        </authorList>
    </citation>
    <scope>NUCLEOTIDE SEQUENCE [LARGE SCALE GENOMIC DNA]</scope>
    <source>
        <strain evidence="12 13">DSM 2059</strain>
    </source>
</reference>
<evidence type="ECO:0000259" key="11">
    <source>
        <dbReference type="SMART" id="SM00563"/>
    </source>
</evidence>
<dbReference type="GO" id="GO:0016024">
    <property type="term" value="P:CDP-diacylglycerol biosynthetic process"/>
    <property type="evidence" value="ECO:0007669"/>
    <property type="project" value="UniProtKB-UniPathway"/>
</dbReference>
<dbReference type="AlphaFoldDB" id="S7TQ71"/>
<dbReference type="Proteomes" id="UP000014977">
    <property type="component" value="Unassembled WGS sequence"/>
</dbReference>
<evidence type="ECO:0000256" key="4">
    <source>
        <dbReference type="ARBA" id="ARBA00008655"/>
    </source>
</evidence>
<accession>S7TQ71</accession>
<comment type="similarity">
    <text evidence="4 9">Belongs to the 1-acyl-sn-glycerol-3-phosphate acyltransferase family.</text>
</comment>
<comment type="pathway">
    <text evidence="2">Phospholipid metabolism; CDP-diacylglycerol biosynthesis; CDP-diacylglycerol from sn-glycerol 3-phosphate: step 2/3.</text>
</comment>
<keyword evidence="7 9" id="KW-0808">Transferase</keyword>
<dbReference type="Pfam" id="PF01553">
    <property type="entry name" value="Acyltransferase"/>
    <property type="match status" value="1"/>
</dbReference>
<keyword evidence="10" id="KW-0472">Membrane</keyword>
<comment type="pathway">
    <text evidence="3">Lipid metabolism.</text>
</comment>
<keyword evidence="13" id="KW-1185">Reference proteome</keyword>
<dbReference type="InterPro" id="IPR004552">
    <property type="entry name" value="AGP_acyltrans"/>
</dbReference>
<evidence type="ECO:0000256" key="1">
    <source>
        <dbReference type="ARBA" id="ARBA00001141"/>
    </source>
</evidence>
<keyword evidence="10" id="KW-0812">Transmembrane</keyword>
<keyword evidence="8 9" id="KW-0012">Acyltransferase</keyword>
<dbReference type="PATRIC" id="fig|1121405.3.peg.2561"/>
<dbReference type="eggNOG" id="COG0204">
    <property type="taxonomic scope" value="Bacteria"/>
</dbReference>
<sequence length="246" mass="27957">MMKKLRRIFYQPYKWLILSPVFVVTTIFFGGLAVVLSSFLKPRISSYLCGATWARINAGITPMFVRVTGRRFIDKHQSYVVISNHQSQYDIFVLYGWLGIDFKWVMKIELRRIPFIGVSCEKLGHIFIDRSDRAAAIQTINAAKKRIVDGTSILFFPEGTRSRSGHLGPFKKGAFKMALDLGLPILPITIRGTRSILPPDTLDIFPGRADLIIHPPVDTREYHEDNLDILVEKVRDIVKAPLAKSL</sequence>
<protein>
    <recommendedName>
        <fullName evidence="6 9">1-acyl-sn-glycerol-3-phosphate acyltransferase</fullName>
        <ecNumber evidence="5 9">2.3.1.51</ecNumber>
    </recommendedName>
</protein>
<dbReference type="EC" id="2.3.1.51" evidence="5 9"/>
<keyword evidence="9" id="KW-0444">Lipid biosynthesis</keyword>
<evidence type="ECO:0000256" key="2">
    <source>
        <dbReference type="ARBA" id="ARBA00004728"/>
    </source>
</evidence>
<dbReference type="EMBL" id="ATHJ01000094">
    <property type="protein sequence ID" value="EPR38780.1"/>
    <property type="molecule type" value="Genomic_DNA"/>
</dbReference>
<organism evidence="12 13">
    <name type="scientific">Desulfococcus multivorans DSM 2059</name>
    <dbReference type="NCBI Taxonomy" id="1121405"/>
    <lineage>
        <taxon>Bacteria</taxon>
        <taxon>Pseudomonadati</taxon>
        <taxon>Thermodesulfobacteriota</taxon>
        <taxon>Desulfobacteria</taxon>
        <taxon>Desulfobacterales</taxon>
        <taxon>Desulfococcaceae</taxon>
        <taxon>Desulfococcus</taxon>
    </lineage>
</organism>
<dbReference type="NCBIfam" id="TIGR00530">
    <property type="entry name" value="AGP_acyltrn"/>
    <property type="match status" value="1"/>
</dbReference>
<keyword evidence="9" id="KW-0443">Lipid metabolism</keyword>
<keyword evidence="10" id="KW-1133">Transmembrane helix</keyword>
<dbReference type="STRING" id="897.B2D07_04450"/>
<feature type="domain" description="Phospholipid/glycerol acyltransferase" evidence="11">
    <location>
        <begin position="79"/>
        <end position="193"/>
    </location>
</feature>
<dbReference type="GO" id="GO:0003841">
    <property type="term" value="F:1-acylglycerol-3-phosphate O-acyltransferase activity"/>
    <property type="evidence" value="ECO:0007669"/>
    <property type="project" value="UniProtKB-UniRule"/>
</dbReference>
<evidence type="ECO:0000256" key="8">
    <source>
        <dbReference type="ARBA" id="ARBA00023315"/>
    </source>
</evidence>
<dbReference type="GO" id="GO:0016020">
    <property type="term" value="C:membrane"/>
    <property type="evidence" value="ECO:0007669"/>
    <property type="project" value="InterPro"/>
</dbReference>
<dbReference type="SMART" id="SM00563">
    <property type="entry name" value="PlsC"/>
    <property type="match status" value="1"/>
</dbReference>
<comment type="catalytic activity">
    <reaction evidence="1 9">
        <text>a 1-acyl-sn-glycero-3-phosphate + an acyl-CoA = a 1,2-diacyl-sn-glycero-3-phosphate + CoA</text>
        <dbReference type="Rhea" id="RHEA:19709"/>
        <dbReference type="ChEBI" id="CHEBI:57287"/>
        <dbReference type="ChEBI" id="CHEBI:57970"/>
        <dbReference type="ChEBI" id="CHEBI:58342"/>
        <dbReference type="ChEBI" id="CHEBI:58608"/>
        <dbReference type="EC" id="2.3.1.51"/>
    </reaction>
</comment>
<proteinExistence type="inferred from homology"/>
<dbReference type="GO" id="GO:0006654">
    <property type="term" value="P:phosphatidic acid biosynthetic process"/>
    <property type="evidence" value="ECO:0007669"/>
    <property type="project" value="TreeGrafter"/>
</dbReference>
<dbReference type="InterPro" id="IPR002123">
    <property type="entry name" value="Plipid/glycerol_acylTrfase"/>
</dbReference>
<dbReference type="CDD" id="cd07989">
    <property type="entry name" value="LPLAT_AGPAT-like"/>
    <property type="match status" value="1"/>
</dbReference>
<name>S7TQ71_DESML</name>
<dbReference type="SUPFAM" id="SSF69593">
    <property type="entry name" value="Glycerol-3-phosphate (1)-acyltransferase"/>
    <property type="match status" value="1"/>
</dbReference>
<feature type="transmembrane region" description="Helical" evidence="10">
    <location>
        <begin position="21"/>
        <end position="40"/>
    </location>
</feature>
<keyword evidence="9" id="KW-1208">Phospholipid metabolism</keyword>
<evidence type="ECO:0000256" key="5">
    <source>
        <dbReference type="ARBA" id="ARBA00013211"/>
    </source>
</evidence>
<evidence type="ECO:0000256" key="7">
    <source>
        <dbReference type="ARBA" id="ARBA00022679"/>
    </source>
</evidence>
<evidence type="ECO:0000313" key="13">
    <source>
        <dbReference type="Proteomes" id="UP000014977"/>
    </source>
</evidence>
<evidence type="ECO:0000256" key="3">
    <source>
        <dbReference type="ARBA" id="ARBA00005189"/>
    </source>
</evidence>
<keyword evidence="9" id="KW-0594">Phospholipid biosynthesis</keyword>